<evidence type="ECO:0000256" key="9">
    <source>
        <dbReference type="ARBA" id="ARBA00022840"/>
    </source>
</evidence>
<dbReference type="AlphaFoldDB" id="A0A1J5RU13"/>
<gene>
    <name evidence="13" type="primary">argG_9</name>
    <name evidence="13" type="ORF">GALL_265520</name>
</gene>
<dbReference type="GO" id="GO:0005524">
    <property type="term" value="F:ATP binding"/>
    <property type="evidence" value="ECO:0007669"/>
    <property type="project" value="UniProtKB-KW"/>
</dbReference>
<dbReference type="GO" id="GO:0000050">
    <property type="term" value="P:urea cycle"/>
    <property type="evidence" value="ECO:0007669"/>
    <property type="project" value="TreeGrafter"/>
</dbReference>
<evidence type="ECO:0000256" key="3">
    <source>
        <dbReference type="ARBA" id="ARBA00012286"/>
    </source>
</evidence>
<evidence type="ECO:0000256" key="1">
    <source>
        <dbReference type="ARBA" id="ARBA00004967"/>
    </source>
</evidence>
<dbReference type="GO" id="GO:0006526">
    <property type="term" value="P:L-arginine biosynthetic process"/>
    <property type="evidence" value="ECO:0007669"/>
    <property type="project" value="UniProtKB-UniPathway"/>
</dbReference>
<dbReference type="PROSITE" id="PS00565">
    <property type="entry name" value="ARGININOSUCCIN_SYN_2"/>
    <property type="match status" value="1"/>
</dbReference>
<accession>A0A1J5RU13</accession>
<comment type="subunit">
    <text evidence="2">Homotetramer.</text>
</comment>
<dbReference type="CDD" id="cd01999">
    <property type="entry name" value="ASS"/>
    <property type="match status" value="1"/>
</dbReference>
<comment type="caution">
    <text evidence="13">The sequence shown here is derived from an EMBL/GenBank/DDBJ whole genome shotgun (WGS) entry which is preliminary data.</text>
</comment>
<dbReference type="NCBIfam" id="TIGR00032">
    <property type="entry name" value="argG"/>
    <property type="match status" value="1"/>
</dbReference>
<dbReference type="UniPathway" id="UPA00068">
    <property type="reaction ID" value="UER00113"/>
</dbReference>
<dbReference type="FunFam" id="3.40.50.620:FF:000019">
    <property type="entry name" value="Argininosuccinate synthase"/>
    <property type="match status" value="1"/>
</dbReference>
<dbReference type="EMBL" id="MLJW01000256">
    <property type="protein sequence ID" value="OIQ91541.1"/>
    <property type="molecule type" value="Genomic_DNA"/>
</dbReference>
<feature type="domain" description="Arginosuccinate synthase-like N-terminal" evidence="11">
    <location>
        <begin position="6"/>
        <end position="169"/>
    </location>
</feature>
<dbReference type="GO" id="GO:0005737">
    <property type="term" value="C:cytoplasm"/>
    <property type="evidence" value="ECO:0007669"/>
    <property type="project" value="TreeGrafter"/>
</dbReference>
<proteinExistence type="inferred from homology"/>
<dbReference type="GO" id="GO:0000053">
    <property type="term" value="P:argininosuccinate metabolic process"/>
    <property type="evidence" value="ECO:0007669"/>
    <property type="project" value="TreeGrafter"/>
</dbReference>
<dbReference type="Pfam" id="PF20979">
    <property type="entry name" value="Arginosuc_syn_C"/>
    <property type="match status" value="1"/>
</dbReference>
<dbReference type="PANTHER" id="PTHR11587:SF2">
    <property type="entry name" value="ARGININOSUCCINATE SYNTHASE"/>
    <property type="match status" value="1"/>
</dbReference>
<name>A0A1J5RU13_9ZZZZ</name>
<dbReference type="InterPro" id="IPR001518">
    <property type="entry name" value="Arginosuc_synth"/>
</dbReference>
<feature type="compositionally biased region" description="Basic residues" evidence="10">
    <location>
        <begin position="423"/>
        <end position="436"/>
    </location>
</feature>
<dbReference type="Gene3D" id="3.90.1260.10">
    <property type="entry name" value="Argininosuccinate synthetase, chain A, domain 2"/>
    <property type="match status" value="1"/>
</dbReference>
<protein>
    <recommendedName>
        <fullName evidence="3">argininosuccinate synthase</fullName>
        <ecNumber evidence="3">6.3.4.5</ecNumber>
    </recommendedName>
</protein>
<dbReference type="Gene3D" id="1.20.5.470">
    <property type="entry name" value="Single helix bin"/>
    <property type="match status" value="1"/>
</dbReference>
<reference evidence="13" key="1">
    <citation type="submission" date="2016-10" db="EMBL/GenBank/DDBJ databases">
        <title>Sequence of Gallionella enrichment culture.</title>
        <authorList>
            <person name="Poehlein A."/>
            <person name="Muehling M."/>
            <person name="Daniel R."/>
        </authorList>
    </citation>
    <scope>NUCLEOTIDE SEQUENCE</scope>
</reference>
<dbReference type="SUPFAM" id="SSF52402">
    <property type="entry name" value="Adenine nucleotide alpha hydrolases-like"/>
    <property type="match status" value="1"/>
</dbReference>
<evidence type="ECO:0000256" key="10">
    <source>
        <dbReference type="SAM" id="MobiDB-lite"/>
    </source>
</evidence>
<dbReference type="PANTHER" id="PTHR11587">
    <property type="entry name" value="ARGININOSUCCINATE SYNTHASE"/>
    <property type="match status" value="1"/>
</dbReference>
<keyword evidence="6 13" id="KW-0436">Ligase</keyword>
<dbReference type="Gene3D" id="3.40.50.620">
    <property type="entry name" value="HUPs"/>
    <property type="match status" value="1"/>
</dbReference>
<evidence type="ECO:0000256" key="5">
    <source>
        <dbReference type="ARBA" id="ARBA00022571"/>
    </source>
</evidence>
<dbReference type="PROSITE" id="PS00564">
    <property type="entry name" value="ARGININOSUCCIN_SYN_1"/>
    <property type="match status" value="1"/>
</dbReference>
<keyword evidence="5" id="KW-0055">Arginine biosynthesis</keyword>
<dbReference type="InterPro" id="IPR023434">
    <property type="entry name" value="Arginosuc_synth_type_1_subfam"/>
</dbReference>
<comment type="pathway">
    <text evidence="1">Amino-acid biosynthesis; L-arginine biosynthesis; L-arginine from L-ornithine and carbamoyl phosphate: step 2/3.</text>
</comment>
<organism evidence="13">
    <name type="scientific">mine drainage metagenome</name>
    <dbReference type="NCBI Taxonomy" id="410659"/>
    <lineage>
        <taxon>unclassified sequences</taxon>
        <taxon>metagenomes</taxon>
        <taxon>ecological metagenomes</taxon>
    </lineage>
</organism>
<dbReference type="EC" id="6.3.4.5" evidence="3"/>
<evidence type="ECO:0000256" key="2">
    <source>
        <dbReference type="ARBA" id="ARBA00011881"/>
    </source>
</evidence>
<dbReference type="FunFam" id="3.90.1260.10:FF:000007">
    <property type="entry name" value="Argininosuccinate synthase"/>
    <property type="match status" value="1"/>
</dbReference>
<keyword evidence="9" id="KW-0067">ATP-binding</keyword>
<dbReference type="InterPro" id="IPR048267">
    <property type="entry name" value="Arginosuc_syn_N"/>
</dbReference>
<dbReference type="Pfam" id="PF00764">
    <property type="entry name" value="Arginosuc_synth"/>
    <property type="match status" value="1"/>
</dbReference>
<dbReference type="GO" id="GO:0004055">
    <property type="term" value="F:argininosuccinate synthase activity"/>
    <property type="evidence" value="ECO:0007669"/>
    <property type="project" value="UniProtKB-EC"/>
</dbReference>
<evidence type="ECO:0000256" key="6">
    <source>
        <dbReference type="ARBA" id="ARBA00022598"/>
    </source>
</evidence>
<evidence type="ECO:0000256" key="4">
    <source>
        <dbReference type="ARBA" id="ARBA00022490"/>
    </source>
</evidence>
<feature type="compositionally biased region" description="Low complexity" evidence="10">
    <location>
        <begin position="411"/>
        <end position="422"/>
    </location>
</feature>
<dbReference type="HAMAP" id="MF_00005">
    <property type="entry name" value="Arg_succ_synth_type1"/>
    <property type="match status" value="1"/>
</dbReference>
<sequence>MAGIKKVVLAYSGGLDTSVILKWLQDQYQCEVVTFTADIGQGEEVEPARAKAVKLGIKPENIYIEDLREEFVRDFVFPMFRANALYEGEYLLGTSIARPLIAKRLIEIARKTKADAISHGATGKGNDQVRFELTAYALMPGVKVIAPWREWDLLSRDKLLAYADANGIPVDFKKRKGAAPYSMDANLLHISYEGGVLEDPAVAPDDKMWRLTVSPEKAPNKPQIVELTYARGDIVAVDGQPMSPAQVLAALNAIGGRHGIGRLDKVENRYVGMKSRGCYETPGGTIMLAGHRAIESITLDREVQSLKDDLMPRYARMIYNGYWFAPERELLQGLIDASQATVNGVVRLKLYKGTIMCVSRESASDSLFDPRISTFDDDGGAYNQADAAGFIKLNALRLRIAANARAARAPKAAAKKSAPAKKVATKKVAAKKTAKA</sequence>
<evidence type="ECO:0000259" key="12">
    <source>
        <dbReference type="Pfam" id="PF20979"/>
    </source>
</evidence>
<feature type="region of interest" description="Disordered" evidence="10">
    <location>
        <begin position="411"/>
        <end position="436"/>
    </location>
</feature>
<dbReference type="NCBIfam" id="NF001770">
    <property type="entry name" value="PRK00509.1"/>
    <property type="match status" value="1"/>
</dbReference>
<evidence type="ECO:0000256" key="8">
    <source>
        <dbReference type="ARBA" id="ARBA00022741"/>
    </source>
</evidence>
<dbReference type="SUPFAM" id="SSF69864">
    <property type="entry name" value="Argininosuccinate synthetase, C-terminal domain"/>
    <property type="match status" value="1"/>
</dbReference>
<dbReference type="InterPro" id="IPR014729">
    <property type="entry name" value="Rossmann-like_a/b/a_fold"/>
</dbReference>
<evidence type="ECO:0000313" key="13">
    <source>
        <dbReference type="EMBL" id="OIQ91541.1"/>
    </source>
</evidence>
<dbReference type="FunFam" id="1.20.5.470:FF:000001">
    <property type="entry name" value="Argininosuccinate synthase"/>
    <property type="match status" value="1"/>
</dbReference>
<evidence type="ECO:0000256" key="7">
    <source>
        <dbReference type="ARBA" id="ARBA00022605"/>
    </source>
</evidence>
<dbReference type="InterPro" id="IPR018223">
    <property type="entry name" value="Arginosuc_synth_CS"/>
</dbReference>
<dbReference type="InterPro" id="IPR024074">
    <property type="entry name" value="AS_cat/multimer_dom_body"/>
</dbReference>
<keyword evidence="8" id="KW-0547">Nucleotide-binding</keyword>
<keyword evidence="4" id="KW-0963">Cytoplasm</keyword>
<dbReference type="InterPro" id="IPR048268">
    <property type="entry name" value="Arginosuc_syn_C"/>
</dbReference>
<feature type="domain" description="Arginosuccinate synthase C-terminal" evidence="12">
    <location>
        <begin position="181"/>
        <end position="400"/>
    </location>
</feature>
<evidence type="ECO:0000259" key="11">
    <source>
        <dbReference type="Pfam" id="PF00764"/>
    </source>
</evidence>
<keyword evidence="7" id="KW-0028">Amino-acid biosynthesis</keyword>